<dbReference type="InterPro" id="IPR035906">
    <property type="entry name" value="MetI-like_sf"/>
</dbReference>
<dbReference type="STRING" id="693661.Arcve_1643"/>
<reference evidence="10 11" key="1">
    <citation type="submission" date="2011-03" db="EMBL/GenBank/DDBJ databases">
        <title>The complete genome of Archaeoglobus veneficus SNP6.</title>
        <authorList>
            <consortium name="US DOE Joint Genome Institute (JGI-PGF)"/>
            <person name="Lucas S."/>
            <person name="Copeland A."/>
            <person name="Lapidus A."/>
            <person name="Bruce D."/>
            <person name="Goodwin L."/>
            <person name="Pitluck S."/>
            <person name="Kyrpides N."/>
            <person name="Mavromatis K."/>
            <person name="Pagani I."/>
            <person name="Ivanova N."/>
            <person name="Mikhailova N."/>
            <person name="Lu M."/>
            <person name="Detter J.C."/>
            <person name="Tapia R."/>
            <person name="Han C."/>
            <person name="Land M."/>
            <person name="Hauser L."/>
            <person name="Markowitz V."/>
            <person name="Cheng J.-F."/>
            <person name="Hugenholtz P."/>
            <person name="Woyke T."/>
            <person name="Wu D."/>
            <person name="Spring S."/>
            <person name="Brambilla E."/>
            <person name="Klenk H.-P."/>
            <person name="Eisen J.A."/>
        </authorList>
    </citation>
    <scope>NUCLEOTIDE SEQUENCE [LARGE SCALE GENOMIC DNA]</scope>
    <source>
        <strain>SNP6</strain>
    </source>
</reference>
<comment type="subcellular location">
    <subcellularLocation>
        <location evidence="1 8">Cell membrane</location>
        <topology evidence="1 8">Multi-pass membrane protein</topology>
    </subcellularLocation>
</comment>
<feature type="domain" description="ABC transmembrane type-1" evidence="9">
    <location>
        <begin position="73"/>
        <end position="262"/>
    </location>
</feature>
<dbReference type="GO" id="GO:0005886">
    <property type="term" value="C:plasma membrane"/>
    <property type="evidence" value="ECO:0007669"/>
    <property type="project" value="UniProtKB-SubCell"/>
</dbReference>
<keyword evidence="3" id="KW-1003">Cell membrane</keyword>
<dbReference type="InterPro" id="IPR000515">
    <property type="entry name" value="MetI-like"/>
</dbReference>
<dbReference type="eggNOG" id="arCOG00748">
    <property type="taxonomic scope" value="Archaea"/>
</dbReference>
<comment type="similarity">
    <text evidence="7">Belongs to the binding-protein-dependent transport system permease family. OppBC subfamily.</text>
</comment>
<keyword evidence="6 8" id="KW-0472">Membrane</keyword>
<feature type="transmembrane region" description="Helical" evidence="8">
    <location>
        <begin position="199"/>
        <end position="219"/>
    </location>
</feature>
<proteinExistence type="inferred from homology"/>
<dbReference type="CDD" id="cd06261">
    <property type="entry name" value="TM_PBP2"/>
    <property type="match status" value="1"/>
</dbReference>
<dbReference type="InterPro" id="IPR050366">
    <property type="entry name" value="BP-dependent_transpt_permease"/>
</dbReference>
<name>F2KQ40_ARCVS</name>
<sequence>MNSINSMNSVRKLKTSIAMILLLLALGIFAPLISPYDPNELNLKERLVYPCVKHPFGTDNFGRDVFSRVLHGARVSLFVAMSVVMLTASIGVGLGIVAGYYGGVVDNVIMRIVDVLLAFPNIILAIVILGIFGPSYLNLVLALAAVWWVSYARMVRSVVLSLKESEFILAVKALGASNFEIMVRHVLPNALSPILPLMTLDLGSAILAISGLGFLGLGLQPPTPEWGVMLRDALPFMETHPYLMVFPGFMIMVSVLAFNMLGDSLRDVLDPRALERKFES</sequence>
<dbReference type="SUPFAM" id="SSF161098">
    <property type="entry name" value="MetI-like"/>
    <property type="match status" value="1"/>
</dbReference>
<dbReference type="NCBIfam" id="NF045474">
    <property type="entry name" value="Opp2C"/>
    <property type="match status" value="1"/>
</dbReference>
<protein>
    <submittedName>
        <fullName evidence="10">ABC-type transporter, integral membrane subunit</fullName>
    </submittedName>
</protein>
<dbReference type="EMBL" id="CP002588">
    <property type="protein sequence ID" value="AEA47643.1"/>
    <property type="molecule type" value="Genomic_DNA"/>
</dbReference>
<evidence type="ECO:0000256" key="8">
    <source>
        <dbReference type="RuleBase" id="RU363032"/>
    </source>
</evidence>
<dbReference type="PROSITE" id="PS50928">
    <property type="entry name" value="ABC_TM1"/>
    <property type="match status" value="1"/>
</dbReference>
<evidence type="ECO:0000256" key="5">
    <source>
        <dbReference type="ARBA" id="ARBA00022989"/>
    </source>
</evidence>
<dbReference type="OrthoDB" id="312811at2157"/>
<dbReference type="GO" id="GO:0055085">
    <property type="term" value="P:transmembrane transport"/>
    <property type="evidence" value="ECO:0007669"/>
    <property type="project" value="InterPro"/>
</dbReference>
<evidence type="ECO:0000256" key="1">
    <source>
        <dbReference type="ARBA" id="ARBA00004651"/>
    </source>
</evidence>
<dbReference type="PANTHER" id="PTHR43386:SF1">
    <property type="entry name" value="D,D-DIPEPTIDE TRANSPORT SYSTEM PERMEASE PROTEIN DDPC-RELATED"/>
    <property type="match status" value="1"/>
</dbReference>
<organism evidence="10 11">
    <name type="scientific">Archaeoglobus veneficus (strain DSM 11195 / SNP6)</name>
    <dbReference type="NCBI Taxonomy" id="693661"/>
    <lineage>
        <taxon>Archaea</taxon>
        <taxon>Methanobacteriati</taxon>
        <taxon>Methanobacteriota</taxon>
        <taxon>Archaeoglobi</taxon>
        <taxon>Archaeoglobales</taxon>
        <taxon>Archaeoglobaceae</taxon>
        <taxon>Archaeoglobus</taxon>
    </lineage>
</organism>
<gene>
    <name evidence="10" type="ordered locus">Arcve_1643</name>
</gene>
<dbReference type="InterPro" id="IPR053385">
    <property type="entry name" value="ABC_transport_permease"/>
</dbReference>
<evidence type="ECO:0000256" key="7">
    <source>
        <dbReference type="ARBA" id="ARBA00024202"/>
    </source>
</evidence>
<dbReference type="PANTHER" id="PTHR43386">
    <property type="entry name" value="OLIGOPEPTIDE TRANSPORT SYSTEM PERMEASE PROTEIN APPC"/>
    <property type="match status" value="1"/>
</dbReference>
<accession>F2KQ40</accession>
<keyword evidence="2 8" id="KW-0813">Transport</keyword>
<dbReference type="Gene3D" id="1.10.3720.10">
    <property type="entry name" value="MetI-like"/>
    <property type="match status" value="1"/>
</dbReference>
<evidence type="ECO:0000313" key="11">
    <source>
        <dbReference type="Proteomes" id="UP000008136"/>
    </source>
</evidence>
<dbReference type="RefSeq" id="WP_013684299.1">
    <property type="nucleotide sequence ID" value="NC_015320.1"/>
</dbReference>
<keyword evidence="4 8" id="KW-0812">Transmembrane</keyword>
<feature type="transmembrane region" description="Helical" evidence="8">
    <location>
        <begin position="77"/>
        <end position="101"/>
    </location>
</feature>
<keyword evidence="5 8" id="KW-1133">Transmembrane helix</keyword>
<dbReference type="Proteomes" id="UP000008136">
    <property type="component" value="Chromosome"/>
</dbReference>
<feature type="transmembrane region" description="Helical" evidence="8">
    <location>
        <begin position="239"/>
        <end position="262"/>
    </location>
</feature>
<evidence type="ECO:0000256" key="3">
    <source>
        <dbReference type="ARBA" id="ARBA00022475"/>
    </source>
</evidence>
<dbReference type="AlphaFoldDB" id="F2KQ40"/>
<evidence type="ECO:0000256" key="6">
    <source>
        <dbReference type="ARBA" id="ARBA00023136"/>
    </source>
</evidence>
<dbReference type="KEGG" id="ave:Arcve_1643"/>
<keyword evidence="11" id="KW-1185">Reference proteome</keyword>
<feature type="transmembrane region" description="Helical" evidence="8">
    <location>
        <begin position="122"/>
        <end position="147"/>
    </location>
</feature>
<dbReference type="Pfam" id="PF00528">
    <property type="entry name" value="BPD_transp_1"/>
    <property type="match status" value="1"/>
</dbReference>
<evidence type="ECO:0000259" key="9">
    <source>
        <dbReference type="PROSITE" id="PS50928"/>
    </source>
</evidence>
<evidence type="ECO:0000256" key="4">
    <source>
        <dbReference type="ARBA" id="ARBA00022692"/>
    </source>
</evidence>
<dbReference type="GeneID" id="10394769"/>
<evidence type="ECO:0000313" key="10">
    <source>
        <dbReference type="EMBL" id="AEA47643.1"/>
    </source>
</evidence>
<evidence type="ECO:0000256" key="2">
    <source>
        <dbReference type="ARBA" id="ARBA00022448"/>
    </source>
</evidence>
<dbReference type="HOGENOM" id="CLU_028518_5_3_2"/>